<dbReference type="EMBL" id="MHMG01000004">
    <property type="protein sequence ID" value="OGZ23957.1"/>
    <property type="molecule type" value="Genomic_DNA"/>
</dbReference>
<evidence type="ECO:0000313" key="7">
    <source>
        <dbReference type="EMBL" id="OGZ23957.1"/>
    </source>
</evidence>
<dbReference type="Gene3D" id="3.30.230.10">
    <property type="match status" value="1"/>
</dbReference>
<accession>A0A1G2EDP8</accession>
<dbReference type="InterPro" id="IPR023035">
    <property type="entry name" value="Ribosomal_uS9_bac/plastid"/>
</dbReference>
<evidence type="ECO:0000256" key="4">
    <source>
        <dbReference type="ARBA" id="ARBA00035259"/>
    </source>
</evidence>
<dbReference type="GO" id="GO:0003735">
    <property type="term" value="F:structural constituent of ribosome"/>
    <property type="evidence" value="ECO:0007669"/>
    <property type="project" value="InterPro"/>
</dbReference>
<reference evidence="7 8" key="1">
    <citation type="journal article" date="2016" name="Nat. Commun.">
        <title>Thousands of microbial genomes shed light on interconnected biogeochemical processes in an aquifer system.</title>
        <authorList>
            <person name="Anantharaman K."/>
            <person name="Brown C.T."/>
            <person name="Hug L.A."/>
            <person name="Sharon I."/>
            <person name="Castelle C.J."/>
            <person name="Probst A.J."/>
            <person name="Thomas B.C."/>
            <person name="Singh A."/>
            <person name="Wilkins M.J."/>
            <person name="Karaoz U."/>
            <person name="Brodie E.L."/>
            <person name="Williams K.H."/>
            <person name="Hubbard S.S."/>
            <person name="Banfield J.F."/>
        </authorList>
    </citation>
    <scope>NUCLEOTIDE SEQUENCE [LARGE SCALE GENOMIC DNA]</scope>
</reference>
<comment type="similarity">
    <text evidence="1 5 6">Belongs to the universal ribosomal protein uS9 family.</text>
</comment>
<evidence type="ECO:0000256" key="2">
    <source>
        <dbReference type="ARBA" id="ARBA00022980"/>
    </source>
</evidence>
<evidence type="ECO:0000256" key="6">
    <source>
        <dbReference type="RuleBase" id="RU003815"/>
    </source>
</evidence>
<dbReference type="InterPro" id="IPR014721">
    <property type="entry name" value="Ribsml_uS5_D2-typ_fold_subgr"/>
</dbReference>
<dbReference type="InterPro" id="IPR020568">
    <property type="entry name" value="Ribosomal_Su5_D2-typ_SF"/>
</dbReference>
<gene>
    <name evidence="5" type="primary">rpsI</name>
    <name evidence="7" type="ORF">A3A08_01930</name>
</gene>
<dbReference type="PANTHER" id="PTHR21569:SF1">
    <property type="entry name" value="SMALL RIBOSOMAL SUBUNIT PROTEIN US9M"/>
    <property type="match status" value="1"/>
</dbReference>
<dbReference type="NCBIfam" id="NF001099">
    <property type="entry name" value="PRK00132.1"/>
    <property type="match status" value="1"/>
</dbReference>
<dbReference type="GO" id="GO:0003723">
    <property type="term" value="F:RNA binding"/>
    <property type="evidence" value="ECO:0007669"/>
    <property type="project" value="TreeGrafter"/>
</dbReference>
<dbReference type="GO" id="GO:0006412">
    <property type="term" value="P:translation"/>
    <property type="evidence" value="ECO:0007669"/>
    <property type="project" value="UniProtKB-UniRule"/>
</dbReference>
<evidence type="ECO:0000256" key="1">
    <source>
        <dbReference type="ARBA" id="ARBA00005251"/>
    </source>
</evidence>
<evidence type="ECO:0000256" key="3">
    <source>
        <dbReference type="ARBA" id="ARBA00023274"/>
    </source>
</evidence>
<dbReference type="Proteomes" id="UP000176406">
    <property type="component" value="Unassembled WGS sequence"/>
</dbReference>
<dbReference type="SUPFAM" id="SSF54211">
    <property type="entry name" value="Ribosomal protein S5 domain 2-like"/>
    <property type="match status" value="1"/>
</dbReference>
<keyword evidence="2 5" id="KW-0689">Ribosomal protein</keyword>
<keyword evidence="3 5" id="KW-0687">Ribonucleoprotein</keyword>
<evidence type="ECO:0000256" key="5">
    <source>
        <dbReference type="HAMAP-Rule" id="MF_00532"/>
    </source>
</evidence>
<dbReference type="InterPro" id="IPR020574">
    <property type="entry name" value="Ribosomal_uS9_CS"/>
</dbReference>
<dbReference type="FunFam" id="3.30.230.10:FF:000001">
    <property type="entry name" value="30S ribosomal protein S9"/>
    <property type="match status" value="1"/>
</dbReference>
<proteinExistence type="inferred from homology"/>
<dbReference type="PANTHER" id="PTHR21569">
    <property type="entry name" value="RIBOSOMAL PROTEIN S9"/>
    <property type="match status" value="1"/>
</dbReference>
<dbReference type="GO" id="GO:0022627">
    <property type="term" value="C:cytosolic small ribosomal subunit"/>
    <property type="evidence" value="ECO:0007669"/>
    <property type="project" value="TreeGrafter"/>
</dbReference>
<evidence type="ECO:0000313" key="8">
    <source>
        <dbReference type="Proteomes" id="UP000176406"/>
    </source>
</evidence>
<name>A0A1G2EDP8_9BACT</name>
<dbReference type="AlphaFoldDB" id="A0A1G2EDP8"/>
<dbReference type="Pfam" id="PF00380">
    <property type="entry name" value="Ribosomal_S9"/>
    <property type="match status" value="1"/>
</dbReference>
<organism evidence="7 8">
    <name type="scientific">Candidatus Nealsonbacteria bacterium RIFCSPLOWO2_01_FULL_41_9</name>
    <dbReference type="NCBI Taxonomy" id="1801671"/>
    <lineage>
        <taxon>Bacteria</taxon>
        <taxon>Candidatus Nealsoniibacteriota</taxon>
    </lineage>
</organism>
<sequence length="141" mass="16095">MKEKPAFAKATAGKYLEATGRRKTASARIRLFSQGEKTFLVNDKPLEKYFLNPELQEIVKAPLFIMDILGKFGLTARVKGGGSHSQAEAIRHGIARAIVEDNPDFRQRLKKAGFLIRDPRMKERKKFGLKRARRAPQWSKR</sequence>
<comment type="caution">
    <text evidence="7">The sequence shown here is derived from an EMBL/GenBank/DDBJ whole genome shotgun (WGS) entry which is preliminary data.</text>
</comment>
<dbReference type="HAMAP" id="MF_00532_B">
    <property type="entry name" value="Ribosomal_uS9_B"/>
    <property type="match status" value="1"/>
</dbReference>
<dbReference type="InterPro" id="IPR000754">
    <property type="entry name" value="Ribosomal_uS9"/>
</dbReference>
<protein>
    <recommendedName>
        <fullName evidence="4 5">Small ribosomal subunit protein uS9</fullName>
    </recommendedName>
</protein>
<dbReference type="PROSITE" id="PS00360">
    <property type="entry name" value="RIBOSOMAL_S9"/>
    <property type="match status" value="1"/>
</dbReference>